<evidence type="ECO:0000313" key="1">
    <source>
        <dbReference type="EMBL" id="GIG89122.1"/>
    </source>
</evidence>
<organism evidence="1 2">
    <name type="scientific">Plantactinospora endophytica</name>
    <dbReference type="NCBI Taxonomy" id="673535"/>
    <lineage>
        <taxon>Bacteria</taxon>
        <taxon>Bacillati</taxon>
        <taxon>Actinomycetota</taxon>
        <taxon>Actinomycetes</taxon>
        <taxon>Micromonosporales</taxon>
        <taxon>Micromonosporaceae</taxon>
        <taxon>Plantactinospora</taxon>
    </lineage>
</organism>
<evidence type="ECO:0008006" key="3">
    <source>
        <dbReference type="Google" id="ProtNLM"/>
    </source>
</evidence>
<gene>
    <name evidence="1" type="ORF">Pen02_40580</name>
</gene>
<dbReference type="EMBL" id="BONW01000019">
    <property type="protein sequence ID" value="GIG89122.1"/>
    <property type="molecule type" value="Genomic_DNA"/>
</dbReference>
<comment type="caution">
    <text evidence="1">The sequence shown here is derived from an EMBL/GenBank/DDBJ whole genome shotgun (WGS) entry which is preliminary data.</text>
</comment>
<evidence type="ECO:0000313" key="2">
    <source>
        <dbReference type="Proteomes" id="UP000646749"/>
    </source>
</evidence>
<sequence length="961" mass="104143">MLGAGLVAVTGQPAAATVVRWDERTSWAYTDAHRPSKIYVDGSDNAPVGSWLDERGRKHTSRAYFTFDISRYRNAVIDSAVLTTEEASVADCAQRPTLELWRTEEITGRSSWKNPPRELAKLDTFVRPGQLPCPWPHINWDVADGLQQAIVDGRSTLTLALRLPAELEGDPAQAYHYRNDVGMSITFNRPPDRPTNLAISWRGPCVTAEPYPWLPQGPVRLSAEVTDPDEEEQGNTDRLGATFAVWPVDDPTARVERTSSTGDGSVWAEFPADQFGHDRTYAWAVRGSDGALNGDWSQTCYFRKDLEGPARAPTVASTDYPNDGASHDGTGIPGNFTLGANGVPEVQGFYYGLETATTYVAADAPGGTATISVTPQNSGRNRLLVRSVDQAGNTSAATSYEFGVRDVRPRLTGYFREIGEPTPFRFESRMPGVVEYRYHLDGDPVQTAPAGPDGTAEVLITASWGGHRTLTVTSRTTGGLEASAEQTFWLDSAPTIASEVYPENGFGGGQGVAGAFTFTPRMPDVVRYRYYINGQSGTVDAGADGTATLTWAPDEPGWYELRVASVSANGRESQERSHFFTVRDLVPTVWGDPYWSGDYPNGGPGQPGRFGFNSEAPDVTAYIYRFNDEPEQTVPAPEPYTPVIVEYTPEYGGRYTLTARSRASDGTLSPERVFTFLVNSAPLVHSGTYPSDTNSGLPGVPGAFTFTSQSRGVVSYYYRFDDEAEGRTVDAAVDGTASITWTPSRPGWRRLTVVGRTADGTPTDAREYSFSVRDPKPRIESLFYWESDPRGGIGEPGLFRFSTDIGDTVEYHYRLNGGAEQVVPVSDGSTAEVSITPDRGGQNVLSMRARTESGEWSPTVEVRFMVSTAPAIASETYPGNTYSGGPGVPGVFVFTSRVPEISQYVYRFDGGPEVSVDAGADGAASVTLSPPSGGWYMISVYGRTAAGTVTDVGYHVFGVLD</sequence>
<dbReference type="RefSeq" id="WP_203867623.1">
    <property type="nucleotide sequence ID" value="NZ_BONW01000019.1"/>
</dbReference>
<name>A0ABQ4E346_9ACTN</name>
<proteinExistence type="predicted"/>
<keyword evidence="2" id="KW-1185">Reference proteome</keyword>
<dbReference type="Proteomes" id="UP000646749">
    <property type="component" value="Unassembled WGS sequence"/>
</dbReference>
<protein>
    <recommendedName>
        <fullName evidence="3">DNRLRE domain-containing protein</fullName>
    </recommendedName>
</protein>
<accession>A0ABQ4E346</accession>
<reference evidence="1 2" key="1">
    <citation type="submission" date="2021-01" db="EMBL/GenBank/DDBJ databases">
        <title>Whole genome shotgun sequence of Plantactinospora endophytica NBRC 110450.</title>
        <authorList>
            <person name="Komaki H."/>
            <person name="Tamura T."/>
        </authorList>
    </citation>
    <scope>NUCLEOTIDE SEQUENCE [LARGE SCALE GENOMIC DNA]</scope>
    <source>
        <strain evidence="1 2">NBRC 110450</strain>
    </source>
</reference>